<gene>
    <name evidence="1" type="ORF">UV11_C0034G0001</name>
</gene>
<protein>
    <submittedName>
        <fullName evidence="1">Uncharacterized protein</fullName>
    </submittedName>
</protein>
<dbReference type="EMBL" id="LCDF01000034">
    <property type="protein sequence ID" value="KKS46114.1"/>
    <property type="molecule type" value="Genomic_DNA"/>
</dbReference>
<comment type="caution">
    <text evidence="1">The sequence shown here is derived from an EMBL/GenBank/DDBJ whole genome shotgun (WGS) entry which is preliminary data.</text>
</comment>
<name>A0A0G0ZBU7_9BACT</name>
<evidence type="ECO:0000313" key="1">
    <source>
        <dbReference type="EMBL" id="KKS46114.1"/>
    </source>
</evidence>
<reference evidence="1 2" key="1">
    <citation type="journal article" date="2015" name="Nature">
        <title>rRNA introns, odd ribosomes, and small enigmatic genomes across a large radiation of phyla.</title>
        <authorList>
            <person name="Brown C.T."/>
            <person name="Hug L.A."/>
            <person name="Thomas B.C."/>
            <person name="Sharon I."/>
            <person name="Castelle C.J."/>
            <person name="Singh A."/>
            <person name="Wilkins M.J."/>
            <person name="Williams K.H."/>
            <person name="Banfield J.F."/>
        </authorList>
    </citation>
    <scope>NUCLEOTIDE SEQUENCE [LARGE SCALE GENOMIC DNA]</scope>
</reference>
<dbReference type="Proteomes" id="UP000034036">
    <property type="component" value="Unassembled WGS sequence"/>
</dbReference>
<proteinExistence type="predicted"/>
<accession>A0A0G0ZBU7</accession>
<organism evidence="1 2">
    <name type="scientific">Candidatus Giovannonibacteria bacterium GW2011_GWF2_42_19</name>
    <dbReference type="NCBI Taxonomy" id="1618659"/>
    <lineage>
        <taxon>Bacteria</taxon>
        <taxon>Candidatus Giovannoniibacteriota</taxon>
    </lineage>
</organism>
<evidence type="ECO:0000313" key="2">
    <source>
        <dbReference type="Proteomes" id="UP000034036"/>
    </source>
</evidence>
<dbReference type="AlphaFoldDB" id="A0A0G0ZBU7"/>
<sequence length="78" mass="8563">MTNTFQTISDQAGQIGEKQVTTAINAIVPGVDQWLDLDVPDIGAHRYWRFLDQGSGTQMQISEIAMSEFSIANISCSN</sequence>